<keyword evidence="5" id="KW-1185">Reference proteome</keyword>
<organism evidence="4 5">
    <name type="scientific">Coilia grayii</name>
    <name type="common">Gray's grenadier anchovy</name>
    <dbReference type="NCBI Taxonomy" id="363190"/>
    <lineage>
        <taxon>Eukaryota</taxon>
        <taxon>Metazoa</taxon>
        <taxon>Chordata</taxon>
        <taxon>Craniata</taxon>
        <taxon>Vertebrata</taxon>
        <taxon>Euteleostomi</taxon>
        <taxon>Actinopterygii</taxon>
        <taxon>Neopterygii</taxon>
        <taxon>Teleostei</taxon>
        <taxon>Clupei</taxon>
        <taxon>Clupeiformes</taxon>
        <taxon>Clupeoidei</taxon>
        <taxon>Engraulidae</taxon>
        <taxon>Coilinae</taxon>
        <taxon>Coilia</taxon>
    </lineage>
</organism>
<evidence type="ECO:0000313" key="5">
    <source>
        <dbReference type="Proteomes" id="UP001591681"/>
    </source>
</evidence>
<reference evidence="4 5" key="1">
    <citation type="submission" date="2024-09" db="EMBL/GenBank/DDBJ databases">
        <title>A chromosome-level genome assembly of Gray's grenadier anchovy, Coilia grayii.</title>
        <authorList>
            <person name="Fu Z."/>
        </authorList>
    </citation>
    <scope>NUCLEOTIDE SEQUENCE [LARGE SCALE GENOMIC DNA]</scope>
    <source>
        <strain evidence="4">G4</strain>
        <tissue evidence="4">Muscle</tissue>
    </source>
</reference>
<accession>A0ABD1J1C4</accession>
<feature type="chain" id="PRO_5044762748" description="J domain-containing protein" evidence="2">
    <location>
        <begin position="32"/>
        <end position="380"/>
    </location>
</feature>
<evidence type="ECO:0000313" key="4">
    <source>
        <dbReference type="EMBL" id="KAL2080993.1"/>
    </source>
</evidence>
<feature type="domain" description="J" evidence="3">
    <location>
        <begin position="44"/>
        <end position="114"/>
    </location>
</feature>
<feature type="compositionally biased region" description="Basic and acidic residues" evidence="1">
    <location>
        <begin position="335"/>
        <end position="359"/>
    </location>
</feature>
<dbReference type="PANTHER" id="PTHR39158:SF1">
    <property type="entry name" value="DNAJ HOMOLOG SUBFAMILY C MEMBER 28"/>
    <property type="match status" value="1"/>
</dbReference>
<dbReference type="PANTHER" id="PTHR39158">
    <property type="entry name" value="OS08G0560600 PROTEIN"/>
    <property type="match status" value="1"/>
</dbReference>
<dbReference type="AlphaFoldDB" id="A0ABD1J1C4"/>
<dbReference type="InterPro" id="IPR018961">
    <property type="entry name" value="DnaJ_homolog_subfam-C_membr-28"/>
</dbReference>
<dbReference type="EMBL" id="JBHFQA010000020">
    <property type="protein sequence ID" value="KAL2080993.1"/>
    <property type="molecule type" value="Genomic_DNA"/>
</dbReference>
<feature type="region of interest" description="Disordered" evidence="1">
    <location>
        <begin position="105"/>
        <end position="125"/>
    </location>
</feature>
<dbReference type="SUPFAM" id="SSF46565">
    <property type="entry name" value="Chaperone J-domain"/>
    <property type="match status" value="1"/>
</dbReference>
<sequence length="380" mass="44390">MGCSSLLWLRCGDLFHRVLLLPLYCSPTVRALSHDRRMSPSLRESYRVLQLPPDGDSSQAEVREAYIRMAKLYHPDSGAPTADAALFARIEEAYRAVLAHIGRQKSASQFTQTGDEEDDDKSKGTAFQHRHYLSFEGVGAGTPSQRERQYRQYRMDRATEQVLEYRYKEMERSAADEGAMVERDMRNRSRKIKITQAVERLVEDLIQESMARGDFQNLSGSGKPLSKYQHNPYADPMTHNLNRILIDNGYQPEWIVTQKEIRETLAKLRAGLLGARGKLGDPMRPHEELRWQEHCESFATELTKLNKRVDTFNLIVPLLKQQMVHFSLKREVERAVREDKEQREERRMREKEQRQKNREMVQTQQDNRHGLFAWMQNLLK</sequence>
<keyword evidence="2" id="KW-0732">Signal</keyword>
<dbReference type="InterPro" id="IPR001623">
    <property type="entry name" value="DnaJ_domain"/>
</dbReference>
<dbReference type="Proteomes" id="UP001591681">
    <property type="component" value="Unassembled WGS sequence"/>
</dbReference>
<dbReference type="CDD" id="cd06257">
    <property type="entry name" value="DnaJ"/>
    <property type="match status" value="1"/>
</dbReference>
<dbReference type="Gene3D" id="1.10.287.110">
    <property type="entry name" value="DnaJ domain"/>
    <property type="match status" value="1"/>
</dbReference>
<name>A0ABD1J1C4_9TELE</name>
<gene>
    <name evidence="4" type="ORF">ACEWY4_022846</name>
</gene>
<dbReference type="InterPro" id="IPR036869">
    <property type="entry name" value="J_dom_sf"/>
</dbReference>
<evidence type="ECO:0000256" key="2">
    <source>
        <dbReference type="SAM" id="SignalP"/>
    </source>
</evidence>
<dbReference type="Pfam" id="PF00226">
    <property type="entry name" value="DnaJ"/>
    <property type="match status" value="1"/>
</dbReference>
<dbReference type="Pfam" id="PF09350">
    <property type="entry name" value="DJC28_CD"/>
    <property type="match status" value="1"/>
</dbReference>
<dbReference type="InterPro" id="IPR052573">
    <property type="entry name" value="DnaJ_C_subfamily_28"/>
</dbReference>
<feature type="region of interest" description="Disordered" evidence="1">
    <location>
        <begin position="335"/>
        <end position="366"/>
    </location>
</feature>
<evidence type="ECO:0000259" key="3">
    <source>
        <dbReference type="PROSITE" id="PS50076"/>
    </source>
</evidence>
<feature type="signal peptide" evidence="2">
    <location>
        <begin position="1"/>
        <end position="31"/>
    </location>
</feature>
<comment type="caution">
    <text evidence="4">The sequence shown here is derived from an EMBL/GenBank/DDBJ whole genome shotgun (WGS) entry which is preliminary data.</text>
</comment>
<proteinExistence type="predicted"/>
<dbReference type="PROSITE" id="PS50076">
    <property type="entry name" value="DNAJ_2"/>
    <property type="match status" value="1"/>
</dbReference>
<protein>
    <recommendedName>
        <fullName evidence="3">J domain-containing protein</fullName>
    </recommendedName>
</protein>
<evidence type="ECO:0000256" key="1">
    <source>
        <dbReference type="SAM" id="MobiDB-lite"/>
    </source>
</evidence>
<dbReference type="SMART" id="SM00271">
    <property type="entry name" value="DnaJ"/>
    <property type="match status" value="1"/>
</dbReference>